<name>A0ABD3PPB6_9STRA</name>
<accession>A0ABD3PPB6</accession>
<reference evidence="1 2" key="1">
    <citation type="journal article" date="2020" name="G3 (Bethesda)">
        <title>Improved Reference Genome for Cyclotella cryptica CCMP332, a Model for Cell Wall Morphogenesis, Salinity Adaptation, and Lipid Production in Diatoms (Bacillariophyta).</title>
        <authorList>
            <person name="Roberts W.R."/>
            <person name="Downey K.M."/>
            <person name="Ruck E.C."/>
            <person name="Traller J.C."/>
            <person name="Alverson A.J."/>
        </authorList>
    </citation>
    <scope>NUCLEOTIDE SEQUENCE [LARGE SCALE GENOMIC DNA]</scope>
    <source>
        <strain evidence="1 2">CCMP332</strain>
    </source>
</reference>
<sequence length="319" mass="34927">MDADTSFQTPLLVHSLSGTLPELPMHVKHQNNHSLDLQFYDSNVIFDISKEVALGYLVLLTGGEYLSTSKGTKITSPTDTATAENEKASCREQDRAEIHSITKGDPQSINGLPRIDEQTSSLAFAAITDGNVLHTCFGFKSGPNGRPAGEIISKKQPTSIFCCFPSPPASSLKKGRSHKTKKELLKLVEVLREVKGLECQSEKGTQLNVQLVSAYVKFFEAIVKYHDAQASLGHCDAKTNKKSFYCIYPNFLVRLSKVLFSSKKAKILELQNSALSEIENAFASVKANLANELARVEIQTDVVSLAETGITVDECKDNL</sequence>
<organism evidence="1 2">
    <name type="scientific">Cyclotella cryptica</name>
    <dbReference type="NCBI Taxonomy" id="29204"/>
    <lineage>
        <taxon>Eukaryota</taxon>
        <taxon>Sar</taxon>
        <taxon>Stramenopiles</taxon>
        <taxon>Ochrophyta</taxon>
        <taxon>Bacillariophyta</taxon>
        <taxon>Coscinodiscophyceae</taxon>
        <taxon>Thalassiosirophycidae</taxon>
        <taxon>Stephanodiscales</taxon>
        <taxon>Stephanodiscaceae</taxon>
        <taxon>Cyclotella</taxon>
    </lineage>
</organism>
<protein>
    <submittedName>
        <fullName evidence="1">Uncharacterized protein</fullName>
    </submittedName>
</protein>
<dbReference type="Proteomes" id="UP001516023">
    <property type="component" value="Unassembled WGS sequence"/>
</dbReference>
<dbReference type="EMBL" id="JABMIG020000141">
    <property type="protein sequence ID" value="KAL3789419.1"/>
    <property type="molecule type" value="Genomic_DNA"/>
</dbReference>
<gene>
    <name evidence="1" type="ORF">HJC23_001967</name>
</gene>
<proteinExistence type="predicted"/>
<evidence type="ECO:0000313" key="1">
    <source>
        <dbReference type="EMBL" id="KAL3789419.1"/>
    </source>
</evidence>
<keyword evidence="2" id="KW-1185">Reference proteome</keyword>
<evidence type="ECO:0000313" key="2">
    <source>
        <dbReference type="Proteomes" id="UP001516023"/>
    </source>
</evidence>
<dbReference type="AlphaFoldDB" id="A0ABD3PPB6"/>
<comment type="caution">
    <text evidence="1">The sequence shown here is derived from an EMBL/GenBank/DDBJ whole genome shotgun (WGS) entry which is preliminary data.</text>
</comment>